<evidence type="ECO:0000313" key="4">
    <source>
        <dbReference type="Proteomes" id="UP000646365"/>
    </source>
</evidence>
<dbReference type="PANTHER" id="PTHR13847">
    <property type="entry name" value="SARCOSINE DEHYDROGENASE-RELATED"/>
    <property type="match status" value="1"/>
</dbReference>
<gene>
    <name evidence="3" type="ORF">GCM10011611_58230</name>
</gene>
<comment type="caution">
    <text evidence="3">The sequence shown here is derived from an EMBL/GenBank/DDBJ whole genome shotgun (WGS) entry which is preliminary data.</text>
</comment>
<dbReference type="InterPro" id="IPR006076">
    <property type="entry name" value="FAD-dep_OxRdtase"/>
</dbReference>
<dbReference type="SUPFAM" id="SSF51905">
    <property type="entry name" value="FAD/NAD(P)-binding domain"/>
    <property type="match status" value="1"/>
</dbReference>
<dbReference type="Pfam" id="PF01266">
    <property type="entry name" value="DAO"/>
    <property type="match status" value="1"/>
</dbReference>
<evidence type="ECO:0000259" key="2">
    <source>
        <dbReference type="Pfam" id="PF01266"/>
    </source>
</evidence>
<dbReference type="Proteomes" id="UP000646365">
    <property type="component" value="Unassembled WGS sequence"/>
</dbReference>
<dbReference type="PANTHER" id="PTHR13847:SF281">
    <property type="entry name" value="FAD DEPENDENT OXIDOREDUCTASE DOMAIN-CONTAINING PROTEIN"/>
    <property type="match status" value="1"/>
</dbReference>
<feature type="domain" description="FAD dependent oxidoreductase" evidence="2">
    <location>
        <begin position="30"/>
        <end position="378"/>
    </location>
</feature>
<dbReference type="Gene3D" id="3.50.50.60">
    <property type="entry name" value="FAD/NAD(P)-binding domain"/>
    <property type="match status" value="1"/>
</dbReference>
<dbReference type="GO" id="GO:0016491">
    <property type="term" value="F:oxidoreductase activity"/>
    <property type="evidence" value="ECO:0007669"/>
    <property type="project" value="UniProtKB-KW"/>
</dbReference>
<organism evidence="3 4">
    <name type="scientific">Aliidongia dinghuensis</name>
    <dbReference type="NCBI Taxonomy" id="1867774"/>
    <lineage>
        <taxon>Bacteria</taxon>
        <taxon>Pseudomonadati</taxon>
        <taxon>Pseudomonadota</taxon>
        <taxon>Alphaproteobacteria</taxon>
        <taxon>Rhodospirillales</taxon>
        <taxon>Dongiaceae</taxon>
        <taxon>Aliidongia</taxon>
    </lineage>
</organism>
<dbReference type="RefSeq" id="WP_189051703.1">
    <property type="nucleotide sequence ID" value="NZ_BMJQ01000020.1"/>
</dbReference>
<protein>
    <submittedName>
        <fullName evidence="3">FAD-dependent oxidoreductase</fullName>
    </submittedName>
</protein>
<dbReference type="AlphaFoldDB" id="A0A8J2YZR3"/>
<evidence type="ECO:0000313" key="3">
    <source>
        <dbReference type="EMBL" id="GGF44129.1"/>
    </source>
</evidence>
<keyword evidence="4" id="KW-1185">Reference proteome</keyword>
<accession>A0A8J2YZR3</accession>
<dbReference type="Gene3D" id="3.30.9.10">
    <property type="entry name" value="D-Amino Acid Oxidase, subunit A, domain 2"/>
    <property type="match status" value="1"/>
</dbReference>
<dbReference type="GO" id="GO:0005737">
    <property type="term" value="C:cytoplasm"/>
    <property type="evidence" value="ECO:0007669"/>
    <property type="project" value="TreeGrafter"/>
</dbReference>
<dbReference type="InterPro" id="IPR036188">
    <property type="entry name" value="FAD/NAD-bd_sf"/>
</dbReference>
<evidence type="ECO:0000256" key="1">
    <source>
        <dbReference type="ARBA" id="ARBA00023002"/>
    </source>
</evidence>
<dbReference type="EMBL" id="BMJQ01000020">
    <property type="protein sequence ID" value="GGF44129.1"/>
    <property type="molecule type" value="Genomic_DNA"/>
</dbReference>
<keyword evidence="1" id="KW-0560">Oxidoreductase</keyword>
<name>A0A8J2YZR3_9PROT</name>
<reference evidence="3" key="1">
    <citation type="journal article" date="2014" name="Int. J. Syst. Evol. Microbiol.">
        <title>Complete genome sequence of Corynebacterium casei LMG S-19264T (=DSM 44701T), isolated from a smear-ripened cheese.</title>
        <authorList>
            <consortium name="US DOE Joint Genome Institute (JGI-PGF)"/>
            <person name="Walter F."/>
            <person name="Albersmeier A."/>
            <person name="Kalinowski J."/>
            <person name="Ruckert C."/>
        </authorList>
    </citation>
    <scope>NUCLEOTIDE SEQUENCE</scope>
    <source>
        <strain evidence="3">CGMCC 1.15725</strain>
    </source>
</reference>
<proteinExistence type="predicted"/>
<sequence length="426" mass="46190">MDYIDSYYARTLEERSDYPILSSGLDVETLVVGGGLAGTATALDLAERGRNVALVEANRIGWGASGRNGGFASEGFPQGYMALVKRVGRERAREIHQVARMGLKLVRDRIDAYGIACGPLQQGALRCNIAGHGDDLLTFRDFMAGTFDTVMEYWPRARVEDALSTTRYADALFVPSTIAVHPLNLNLGLARACTERGGKVFQETPALSIDRRGDRVVVRTPGGRITANQLVLTCGGYIDGLHGPLSRATIPIATFVMATEPLGDRLARAIRVPYAIFDNQVGVNYYRPLADGRVLWGGRVLAWEPPVDRIAALLKHDIASFYPDLADARVEVAWGGAMPMTRHKLPVIGRTAPNVWYATGFGGLGVTLTSAFGRLIGQAIAEGDETWRLFEAFGLPFAGGKLGRIPAQLVYWSHKLRARLGPAGAH</sequence>
<reference evidence="3" key="2">
    <citation type="submission" date="2020-09" db="EMBL/GenBank/DDBJ databases">
        <authorList>
            <person name="Sun Q."/>
            <person name="Zhou Y."/>
        </authorList>
    </citation>
    <scope>NUCLEOTIDE SEQUENCE</scope>
    <source>
        <strain evidence="3">CGMCC 1.15725</strain>
    </source>
</reference>